<dbReference type="EMBL" id="JBEZVI010000018">
    <property type="protein sequence ID" value="MEU3712603.1"/>
    <property type="molecule type" value="Genomic_DNA"/>
</dbReference>
<proteinExistence type="predicted"/>
<evidence type="ECO:0000256" key="1">
    <source>
        <dbReference type="SAM" id="MobiDB-lite"/>
    </source>
</evidence>
<sequence length="47" mass="5268">MITVFNKIPEVATAARYAVRRAAHRAVTLSAHAPREERRPDGRAAPW</sequence>
<dbReference type="Proteomes" id="UP001550853">
    <property type="component" value="Unassembled WGS sequence"/>
</dbReference>
<gene>
    <name evidence="2" type="ORF">AB0E61_21230</name>
</gene>
<feature type="compositionally biased region" description="Basic and acidic residues" evidence="1">
    <location>
        <begin position="33"/>
        <end position="47"/>
    </location>
</feature>
<name>A0ABV2Z3N4_9ACTN</name>
<keyword evidence="3" id="KW-1185">Reference proteome</keyword>
<accession>A0ABV2Z3N4</accession>
<comment type="caution">
    <text evidence="2">The sequence shown here is derived from an EMBL/GenBank/DDBJ whole genome shotgun (WGS) entry which is preliminary data.</text>
</comment>
<protein>
    <submittedName>
        <fullName evidence="2">Uncharacterized protein</fullName>
    </submittedName>
</protein>
<dbReference type="RefSeq" id="WP_157848091.1">
    <property type="nucleotide sequence ID" value="NZ_JBEZVI010000018.1"/>
</dbReference>
<feature type="region of interest" description="Disordered" evidence="1">
    <location>
        <begin position="28"/>
        <end position="47"/>
    </location>
</feature>
<evidence type="ECO:0000313" key="3">
    <source>
        <dbReference type="Proteomes" id="UP001550853"/>
    </source>
</evidence>
<evidence type="ECO:0000313" key="2">
    <source>
        <dbReference type="EMBL" id="MEU3712603.1"/>
    </source>
</evidence>
<organism evidence="2 3">
    <name type="scientific">Streptomyces catenulae</name>
    <dbReference type="NCBI Taxonomy" id="66875"/>
    <lineage>
        <taxon>Bacteria</taxon>
        <taxon>Bacillati</taxon>
        <taxon>Actinomycetota</taxon>
        <taxon>Actinomycetes</taxon>
        <taxon>Kitasatosporales</taxon>
        <taxon>Streptomycetaceae</taxon>
        <taxon>Streptomyces</taxon>
    </lineage>
</organism>
<reference evidence="2 3" key="1">
    <citation type="submission" date="2024-06" db="EMBL/GenBank/DDBJ databases">
        <title>The Natural Products Discovery Center: Release of the First 8490 Sequenced Strains for Exploring Actinobacteria Biosynthetic Diversity.</title>
        <authorList>
            <person name="Kalkreuter E."/>
            <person name="Kautsar S.A."/>
            <person name="Yang D."/>
            <person name="Bader C.D."/>
            <person name="Teijaro C.N."/>
            <person name="Fluegel L."/>
            <person name="Davis C.M."/>
            <person name="Simpson J.R."/>
            <person name="Lauterbach L."/>
            <person name="Steele A.D."/>
            <person name="Gui C."/>
            <person name="Meng S."/>
            <person name="Li G."/>
            <person name="Viehrig K."/>
            <person name="Ye F."/>
            <person name="Su P."/>
            <person name="Kiefer A.F."/>
            <person name="Nichols A."/>
            <person name="Cepeda A.J."/>
            <person name="Yan W."/>
            <person name="Fan B."/>
            <person name="Jiang Y."/>
            <person name="Adhikari A."/>
            <person name="Zheng C.-J."/>
            <person name="Schuster L."/>
            <person name="Cowan T.M."/>
            <person name="Smanski M.J."/>
            <person name="Chevrette M.G."/>
            <person name="De Carvalho L.P.S."/>
            <person name="Shen B."/>
        </authorList>
    </citation>
    <scope>NUCLEOTIDE SEQUENCE [LARGE SCALE GENOMIC DNA]</scope>
    <source>
        <strain evidence="2 3">NPDC033039</strain>
    </source>
</reference>